<dbReference type="EMBL" id="ML977152">
    <property type="protein sequence ID" value="KAF1987522.1"/>
    <property type="molecule type" value="Genomic_DNA"/>
</dbReference>
<evidence type="ECO:0000313" key="3">
    <source>
        <dbReference type="EMBL" id="KAF1987522.1"/>
    </source>
</evidence>
<dbReference type="Pfam" id="PF20411">
    <property type="entry name" value="DUF6697"/>
    <property type="match status" value="1"/>
</dbReference>
<protein>
    <recommendedName>
        <fullName evidence="2">DUF6697 domain-containing protein</fullName>
    </recommendedName>
</protein>
<gene>
    <name evidence="3" type="ORF">K402DRAFT_453600</name>
</gene>
<evidence type="ECO:0000313" key="4">
    <source>
        <dbReference type="Proteomes" id="UP000800041"/>
    </source>
</evidence>
<keyword evidence="4" id="KW-1185">Reference proteome</keyword>
<dbReference type="AlphaFoldDB" id="A0A6G1H390"/>
<dbReference type="InterPro" id="IPR046520">
    <property type="entry name" value="DUF6697"/>
</dbReference>
<evidence type="ECO:0000259" key="2">
    <source>
        <dbReference type="Pfam" id="PF20411"/>
    </source>
</evidence>
<feature type="region of interest" description="Disordered" evidence="1">
    <location>
        <begin position="43"/>
        <end position="62"/>
    </location>
</feature>
<feature type="domain" description="DUF6697" evidence="2">
    <location>
        <begin position="247"/>
        <end position="524"/>
    </location>
</feature>
<feature type="region of interest" description="Disordered" evidence="1">
    <location>
        <begin position="421"/>
        <end position="449"/>
    </location>
</feature>
<reference evidence="3" key="1">
    <citation type="journal article" date="2020" name="Stud. Mycol.">
        <title>101 Dothideomycetes genomes: a test case for predicting lifestyles and emergence of pathogens.</title>
        <authorList>
            <person name="Haridas S."/>
            <person name="Albert R."/>
            <person name="Binder M."/>
            <person name="Bloem J."/>
            <person name="Labutti K."/>
            <person name="Salamov A."/>
            <person name="Andreopoulos B."/>
            <person name="Baker S."/>
            <person name="Barry K."/>
            <person name="Bills G."/>
            <person name="Bluhm B."/>
            <person name="Cannon C."/>
            <person name="Castanera R."/>
            <person name="Culley D."/>
            <person name="Daum C."/>
            <person name="Ezra D."/>
            <person name="Gonzalez J."/>
            <person name="Henrissat B."/>
            <person name="Kuo A."/>
            <person name="Liang C."/>
            <person name="Lipzen A."/>
            <person name="Lutzoni F."/>
            <person name="Magnuson J."/>
            <person name="Mondo S."/>
            <person name="Nolan M."/>
            <person name="Ohm R."/>
            <person name="Pangilinan J."/>
            <person name="Park H.-J."/>
            <person name="Ramirez L."/>
            <person name="Alfaro M."/>
            <person name="Sun H."/>
            <person name="Tritt A."/>
            <person name="Yoshinaga Y."/>
            <person name="Zwiers L.-H."/>
            <person name="Turgeon B."/>
            <person name="Goodwin S."/>
            <person name="Spatafora J."/>
            <person name="Crous P."/>
            <person name="Grigoriev I."/>
        </authorList>
    </citation>
    <scope>NUCLEOTIDE SEQUENCE</scope>
    <source>
        <strain evidence="3">CBS 113979</strain>
    </source>
</reference>
<accession>A0A6G1H390</accession>
<proteinExistence type="predicted"/>
<sequence>MDQQYTSQAYDAETNINDLRRMILKLTKNVTYLEDRVGVSLPEESDVDVKRESVETSPSPRLAKYQATVQDEEGIDVEDIKYGMPVKAEFTAGADVVDGMPIKKEEDIEPTKEEEAVEPIEEEESAEAIKKEIDDDVEYGTPVIAEPTAAPIVDDSMPIKEEEDLEVKSGKQTDPQINFAQADAFAATADTVVLDEPVPADFAETLPAAEDMGSKSIQQWKPSAIRSMPPIPKDMLTQIPSPDKMRTFTYDMITSTFGGNMWSSGFYFVPGSRPSMLPCRTYYVVDFKTDPYLPAKPGDHGAKLAPFFNSHLQDIYPDIAGDHSYMNVPVFISYSPYHAETCNQREYIYFGTYSQTRWSDQLDYDRMKEVVPASVRNFWAEQLSDPTRPQWVTDSLKKHLWPSPDIEEDLPGQARPAIGKSFHGNNNGNHNDTTGETRKHLPITMDGSSPELTRKDELFERVPDWINELMEWEEQRDVLVKQLGKENILAAFDGSDAGAPKGLRLWWEYLECQRWDKGFYDMMVGEAERLERGEPIRPTTPEKLAVTTTYVPPHLRYLNR</sequence>
<organism evidence="3 4">
    <name type="scientific">Aulographum hederae CBS 113979</name>
    <dbReference type="NCBI Taxonomy" id="1176131"/>
    <lineage>
        <taxon>Eukaryota</taxon>
        <taxon>Fungi</taxon>
        <taxon>Dikarya</taxon>
        <taxon>Ascomycota</taxon>
        <taxon>Pezizomycotina</taxon>
        <taxon>Dothideomycetes</taxon>
        <taxon>Pleosporomycetidae</taxon>
        <taxon>Aulographales</taxon>
        <taxon>Aulographaceae</taxon>
    </lineage>
</organism>
<name>A0A6G1H390_9PEZI</name>
<dbReference type="Proteomes" id="UP000800041">
    <property type="component" value="Unassembled WGS sequence"/>
</dbReference>
<evidence type="ECO:0000256" key="1">
    <source>
        <dbReference type="SAM" id="MobiDB-lite"/>
    </source>
</evidence>
<dbReference type="OrthoDB" id="5427977at2759"/>